<reference evidence="1" key="2">
    <citation type="journal article" date="2022" name="New Phytol.">
        <title>Evolutionary transition to the ectomycorrhizal habit in the genomes of a hyperdiverse lineage of mushroom-forming fungi.</title>
        <authorList>
            <person name="Looney B."/>
            <person name="Miyauchi S."/>
            <person name="Morin E."/>
            <person name="Drula E."/>
            <person name="Courty P.E."/>
            <person name="Kohler A."/>
            <person name="Kuo A."/>
            <person name="LaButti K."/>
            <person name="Pangilinan J."/>
            <person name="Lipzen A."/>
            <person name="Riley R."/>
            <person name="Andreopoulos W."/>
            <person name="He G."/>
            <person name="Johnson J."/>
            <person name="Nolan M."/>
            <person name="Tritt A."/>
            <person name="Barry K.W."/>
            <person name="Grigoriev I.V."/>
            <person name="Nagy L.G."/>
            <person name="Hibbett D."/>
            <person name="Henrissat B."/>
            <person name="Matheny P.B."/>
            <person name="Labbe J."/>
            <person name="Martin F.M."/>
        </authorList>
    </citation>
    <scope>NUCLEOTIDE SEQUENCE</scope>
    <source>
        <strain evidence="1">EC-137</strain>
    </source>
</reference>
<organism evidence="1 2">
    <name type="scientific">Vararia minispora EC-137</name>
    <dbReference type="NCBI Taxonomy" id="1314806"/>
    <lineage>
        <taxon>Eukaryota</taxon>
        <taxon>Fungi</taxon>
        <taxon>Dikarya</taxon>
        <taxon>Basidiomycota</taxon>
        <taxon>Agaricomycotina</taxon>
        <taxon>Agaricomycetes</taxon>
        <taxon>Russulales</taxon>
        <taxon>Lachnocladiaceae</taxon>
        <taxon>Vararia</taxon>
    </lineage>
</organism>
<evidence type="ECO:0000313" key="2">
    <source>
        <dbReference type="Proteomes" id="UP000814128"/>
    </source>
</evidence>
<keyword evidence="2" id="KW-1185">Reference proteome</keyword>
<name>A0ACB8Q9F2_9AGAM</name>
<evidence type="ECO:0000313" key="1">
    <source>
        <dbReference type="EMBL" id="KAI0028419.1"/>
    </source>
</evidence>
<dbReference type="Proteomes" id="UP000814128">
    <property type="component" value="Unassembled WGS sequence"/>
</dbReference>
<accession>A0ACB8Q9F2</accession>
<gene>
    <name evidence="1" type="ORF">K488DRAFT_73786</name>
</gene>
<proteinExistence type="predicted"/>
<dbReference type="EMBL" id="MU273755">
    <property type="protein sequence ID" value="KAI0028419.1"/>
    <property type="molecule type" value="Genomic_DNA"/>
</dbReference>
<comment type="caution">
    <text evidence="1">The sequence shown here is derived from an EMBL/GenBank/DDBJ whole genome shotgun (WGS) entry which is preliminary data.</text>
</comment>
<reference evidence="1" key="1">
    <citation type="submission" date="2021-02" db="EMBL/GenBank/DDBJ databases">
        <authorList>
            <consortium name="DOE Joint Genome Institute"/>
            <person name="Ahrendt S."/>
            <person name="Looney B.P."/>
            <person name="Miyauchi S."/>
            <person name="Morin E."/>
            <person name="Drula E."/>
            <person name="Courty P.E."/>
            <person name="Chicoki N."/>
            <person name="Fauchery L."/>
            <person name="Kohler A."/>
            <person name="Kuo A."/>
            <person name="Labutti K."/>
            <person name="Pangilinan J."/>
            <person name="Lipzen A."/>
            <person name="Riley R."/>
            <person name="Andreopoulos W."/>
            <person name="He G."/>
            <person name="Johnson J."/>
            <person name="Barry K.W."/>
            <person name="Grigoriev I.V."/>
            <person name="Nagy L."/>
            <person name="Hibbett D."/>
            <person name="Henrissat B."/>
            <person name="Matheny P.B."/>
            <person name="Labbe J."/>
            <person name="Martin F."/>
        </authorList>
    </citation>
    <scope>NUCLEOTIDE SEQUENCE</scope>
    <source>
        <strain evidence="1">EC-137</strain>
    </source>
</reference>
<protein>
    <submittedName>
        <fullName evidence="1">Uncharacterized protein</fullName>
    </submittedName>
</protein>
<sequence length="121" mass="12535">MESPNEQACSAEFGDSTVKVNPRRFGVYMDPPPNINLNMSHGTSGGTTVEAAKETPNAQAESKVGQQANIATVSGDERGRKPADVPKEATGGNVGCDEGIYFTIKEDGSIAPSTADGADAF</sequence>